<dbReference type="InterPro" id="IPR003593">
    <property type="entry name" value="AAA+_ATPase"/>
</dbReference>
<protein>
    <recommendedName>
        <fullName evidence="1">AAA+ ATPase domain-containing protein</fullName>
    </recommendedName>
</protein>
<dbReference type="OrthoDB" id="44571at2759"/>
<accession>A0A448Z9W9</accession>
<dbReference type="GO" id="GO:0005524">
    <property type="term" value="F:ATP binding"/>
    <property type="evidence" value="ECO:0007669"/>
    <property type="project" value="InterPro"/>
</dbReference>
<dbReference type="EMBL" id="CAACVS010000191">
    <property type="protein sequence ID" value="VEU38862.1"/>
    <property type="molecule type" value="Genomic_DNA"/>
</dbReference>
<feature type="domain" description="AAA+ ATPase" evidence="1">
    <location>
        <begin position="184"/>
        <end position="340"/>
    </location>
</feature>
<organism evidence="2 3">
    <name type="scientific">Pseudo-nitzschia multistriata</name>
    <dbReference type="NCBI Taxonomy" id="183589"/>
    <lineage>
        <taxon>Eukaryota</taxon>
        <taxon>Sar</taxon>
        <taxon>Stramenopiles</taxon>
        <taxon>Ochrophyta</taxon>
        <taxon>Bacillariophyta</taxon>
        <taxon>Bacillariophyceae</taxon>
        <taxon>Bacillariophycidae</taxon>
        <taxon>Bacillariales</taxon>
        <taxon>Bacillariaceae</taxon>
        <taxon>Pseudo-nitzschia</taxon>
    </lineage>
</organism>
<reference evidence="2 3" key="1">
    <citation type="submission" date="2019-01" db="EMBL/GenBank/DDBJ databases">
        <authorList>
            <person name="Ferrante I. M."/>
        </authorList>
    </citation>
    <scope>NUCLEOTIDE SEQUENCE [LARGE SCALE GENOMIC DNA]</scope>
    <source>
        <strain evidence="2 3">B856</strain>
    </source>
</reference>
<dbReference type="InterPro" id="IPR050168">
    <property type="entry name" value="AAA_ATPase_domain"/>
</dbReference>
<dbReference type="AlphaFoldDB" id="A0A448Z9W9"/>
<evidence type="ECO:0000259" key="1">
    <source>
        <dbReference type="SMART" id="SM00382"/>
    </source>
</evidence>
<dbReference type="GO" id="GO:0016887">
    <property type="term" value="F:ATP hydrolysis activity"/>
    <property type="evidence" value="ECO:0007669"/>
    <property type="project" value="InterPro"/>
</dbReference>
<dbReference type="Gene3D" id="3.40.50.300">
    <property type="entry name" value="P-loop containing nucleotide triphosphate hydrolases"/>
    <property type="match status" value="2"/>
</dbReference>
<dbReference type="Proteomes" id="UP000291116">
    <property type="component" value="Unassembled WGS sequence"/>
</dbReference>
<evidence type="ECO:0000313" key="2">
    <source>
        <dbReference type="EMBL" id="VEU38862.1"/>
    </source>
</evidence>
<dbReference type="InterPro" id="IPR003959">
    <property type="entry name" value="ATPase_AAA_core"/>
</dbReference>
<evidence type="ECO:0000313" key="3">
    <source>
        <dbReference type="Proteomes" id="UP000291116"/>
    </source>
</evidence>
<sequence>MLTKGVSTQLATCRKLESIGSRNTSLALPTQLIPMGKALASAIHRQKAVWIQSQQIIEDFVDRIYTNQYNPVEIIDNLQIVYKRVNRRCIDPDSSPWKEALSLLECVASSETAQIFSDTTKATTMDSHIGCRNAVIVNAPVRKPMWLPPSLRHFSSLNCASSQLQSIVNIFFHESQENNHECANTLSILVVGSQGSGKTHLLDNIAKQCSLASVDIDIIHPMLPFDAIGNTVGAAEDNLISMICYAKTQERNCILLLDDIDSICGKMEESSMMNGGIPGGQREPHQTARLRNLFLSLLDMIQIGHYGHSKGRMVLICSAKEEFGQDIDRFDKILHLLHPDKEERKQIISDYAGGNNFVDNLVDCTAGFSRAEISHHCRQALSALHARGLEDSETSDFATYLKEKLQSSTPESLKTGTNADFVDMRVFSARDLRKLYPIRDAKRPDADLPLFGEGAWAAWEELRRLIVLPVCRGDALDNILYHRGGRSSKKTFVGGVLLAAPPGTGKSTLAFFAAAVAASINPSIKLIDVSCTSLVHKEVGGSEKALHRLFRSARSATPCIVVMDGIETIAAVRGNDNTTEGTMDRILSTLLTELDGADGEARSGGRSTGGGMAIIATTHDPQWIDPALRRPGRLERTVWLQNPDAEGRKRIVLNELGNAAYEPDEAHPELETLEKLAVRVALETEGHTGAEVVAICNEAKLSAFNEFFRGGGEKRDFVTPRLVLEAARNQRANS</sequence>
<proteinExistence type="predicted"/>
<dbReference type="SMART" id="SM00382">
    <property type="entry name" value="AAA"/>
    <property type="match status" value="2"/>
</dbReference>
<name>A0A448Z9W9_9STRA</name>
<dbReference type="SUPFAM" id="SSF52540">
    <property type="entry name" value="P-loop containing nucleoside triphosphate hydrolases"/>
    <property type="match status" value="2"/>
</dbReference>
<dbReference type="PANTHER" id="PTHR23077">
    <property type="entry name" value="AAA-FAMILY ATPASE"/>
    <property type="match status" value="1"/>
</dbReference>
<feature type="domain" description="AAA+ ATPase" evidence="1">
    <location>
        <begin position="492"/>
        <end position="644"/>
    </location>
</feature>
<keyword evidence="3" id="KW-1185">Reference proteome</keyword>
<dbReference type="Pfam" id="PF00004">
    <property type="entry name" value="AAA"/>
    <property type="match status" value="2"/>
</dbReference>
<dbReference type="InterPro" id="IPR027417">
    <property type="entry name" value="P-loop_NTPase"/>
</dbReference>
<dbReference type="PANTHER" id="PTHR23077:SF117">
    <property type="entry name" value="AAA+ ATPASE DOMAIN-CONTAINING PROTEIN"/>
    <property type="match status" value="1"/>
</dbReference>
<gene>
    <name evidence="2" type="ORF">PSNMU_V1.4_AUG-EV-PASAV3_0056940</name>
</gene>
<dbReference type="Gene3D" id="1.10.8.60">
    <property type="match status" value="2"/>
</dbReference>